<proteinExistence type="predicted"/>
<dbReference type="InterPro" id="IPR036513">
    <property type="entry name" value="STAS_dom_sf"/>
</dbReference>
<reference evidence="2 3" key="1">
    <citation type="submission" date="2018-04" db="EMBL/GenBank/DDBJ databases">
        <authorList>
            <person name="Go L.Y."/>
            <person name="Mitchell J.A."/>
        </authorList>
    </citation>
    <scope>NUCLEOTIDE SEQUENCE [LARGE SCALE GENOMIC DNA]</scope>
    <source>
        <strain evidence="2">ULC066bin1</strain>
    </source>
</reference>
<dbReference type="CDD" id="cd07043">
    <property type="entry name" value="STAS_anti-anti-sigma_factors"/>
    <property type="match status" value="1"/>
</dbReference>
<organism evidence="2 3">
    <name type="scientific">Pseudanabaena frigida</name>
    <dbReference type="NCBI Taxonomy" id="945775"/>
    <lineage>
        <taxon>Bacteria</taxon>
        <taxon>Bacillati</taxon>
        <taxon>Cyanobacteriota</taxon>
        <taxon>Cyanophyceae</taxon>
        <taxon>Pseudanabaenales</taxon>
        <taxon>Pseudanabaenaceae</taxon>
        <taxon>Pseudanabaena</taxon>
    </lineage>
</organism>
<dbReference type="Pfam" id="PF01740">
    <property type="entry name" value="STAS"/>
    <property type="match status" value="1"/>
</dbReference>
<evidence type="ECO:0000259" key="1">
    <source>
        <dbReference type="PROSITE" id="PS50801"/>
    </source>
</evidence>
<dbReference type="PANTHER" id="PTHR33495:SF2">
    <property type="entry name" value="ANTI-SIGMA FACTOR ANTAGONIST TM_1081-RELATED"/>
    <property type="match status" value="1"/>
</dbReference>
<evidence type="ECO:0000313" key="2">
    <source>
        <dbReference type="EMBL" id="PZO40065.1"/>
    </source>
</evidence>
<gene>
    <name evidence="2" type="ORF">DCF19_12835</name>
</gene>
<name>A0A2W4XZC5_9CYAN</name>
<dbReference type="PROSITE" id="PS50801">
    <property type="entry name" value="STAS"/>
    <property type="match status" value="1"/>
</dbReference>
<dbReference type="Proteomes" id="UP000249467">
    <property type="component" value="Unassembled WGS sequence"/>
</dbReference>
<comment type="caution">
    <text evidence="2">The sequence shown here is derived from an EMBL/GenBank/DDBJ whole genome shotgun (WGS) entry which is preliminary data.</text>
</comment>
<dbReference type="InterPro" id="IPR002645">
    <property type="entry name" value="STAS_dom"/>
</dbReference>
<evidence type="ECO:0000313" key="3">
    <source>
        <dbReference type="Proteomes" id="UP000249467"/>
    </source>
</evidence>
<protein>
    <submittedName>
        <fullName evidence="2">Anti-sigma factor antagonist</fullName>
    </submittedName>
</protein>
<dbReference type="Gene3D" id="3.30.750.24">
    <property type="entry name" value="STAS domain"/>
    <property type="match status" value="1"/>
</dbReference>
<reference evidence="2 3" key="2">
    <citation type="submission" date="2018-06" db="EMBL/GenBank/DDBJ databases">
        <title>Metagenomic assembly of (sub)arctic Cyanobacteria and their associated microbiome from non-axenic cultures.</title>
        <authorList>
            <person name="Baurain D."/>
        </authorList>
    </citation>
    <scope>NUCLEOTIDE SEQUENCE [LARGE SCALE GENOMIC DNA]</scope>
    <source>
        <strain evidence="2">ULC066bin1</strain>
    </source>
</reference>
<dbReference type="GO" id="GO:0043856">
    <property type="term" value="F:anti-sigma factor antagonist activity"/>
    <property type="evidence" value="ECO:0007669"/>
    <property type="project" value="TreeGrafter"/>
</dbReference>
<accession>A0A2W4XZC5</accession>
<dbReference type="PANTHER" id="PTHR33495">
    <property type="entry name" value="ANTI-SIGMA FACTOR ANTAGONIST TM_1081-RELATED-RELATED"/>
    <property type="match status" value="1"/>
</dbReference>
<sequence length="113" mass="12883">MGYKEIVKMRIEVMQPTGHLDSTSTNYFRQQASHVLDSKPDVLLIDLKHLKQMDSSGLGALVFALRSAKAMGCKFALCSISEYIDFLLDATSMKGLFEIFENRNQFERFLKKV</sequence>
<dbReference type="AlphaFoldDB" id="A0A2W4XZC5"/>
<dbReference type="SUPFAM" id="SSF52091">
    <property type="entry name" value="SpoIIaa-like"/>
    <property type="match status" value="1"/>
</dbReference>
<feature type="domain" description="STAS" evidence="1">
    <location>
        <begin position="13"/>
        <end position="113"/>
    </location>
</feature>
<dbReference type="EMBL" id="QBML01000015">
    <property type="protein sequence ID" value="PZO40065.1"/>
    <property type="molecule type" value="Genomic_DNA"/>
</dbReference>